<feature type="region of interest" description="Disordered" evidence="1">
    <location>
        <begin position="326"/>
        <end position="373"/>
    </location>
</feature>
<feature type="compositionally biased region" description="Low complexity" evidence="1">
    <location>
        <begin position="1"/>
        <end position="19"/>
    </location>
</feature>
<feature type="region of interest" description="Disordered" evidence="1">
    <location>
        <begin position="550"/>
        <end position="573"/>
    </location>
</feature>
<feature type="region of interest" description="Disordered" evidence="1">
    <location>
        <begin position="233"/>
        <end position="290"/>
    </location>
</feature>
<evidence type="ECO:0008006" key="3">
    <source>
        <dbReference type="Google" id="ProtNLM"/>
    </source>
</evidence>
<feature type="region of interest" description="Disordered" evidence="1">
    <location>
        <begin position="1"/>
        <end position="68"/>
    </location>
</feature>
<proteinExistence type="predicted"/>
<feature type="compositionally biased region" description="Basic and acidic residues" evidence="1">
    <location>
        <begin position="356"/>
        <end position="365"/>
    </location>
</feature>
<feature type="compositionally biased region" description="Basic and acidic residues" evidence="1">
    <location>
        <begin position="20"/>
        <end position="41"/>
    </location>
</feature>
<dbReference type="GO" id="GO:0016538">
    <property type="term" value="F:cyclin-dependent protein serine/threonine kinase regulator activity"/>
    <property type="evidence" value="ECO:0007669"/>
    <property type="project" value="InterPro"/>
</dbReference>
<feature type="compositionally biased region" description="Polar residues" evidence="1">
    <location>
        <begin position="329"/>
        <end position="338"/>
    </location>
</feature>
<feature type="region of interest" description="Disordered" evidence="1">
    <location>
        <begin position="173"/>
        <end position="207"/>
    </location>
</feature>
<dbReference type="InterPro" id="IPR043198">
    <property type="entry name" value="Cyclin/Ssn8"/>
</dbReference>
<gene>
    <name evidence="2" type="ORF">MSP1401_LOCUS10767</name>
</gene>
<dbReference type="SUPFAM" id="SSF47954">
    <property type="entry name" value="Cyclin-like"/>
    <property type="match status" value="1"/>
</dbReference>
<dbReference type="PANTHER" id="PTHR10026">
    <property type="entry name" value="CYCLIN"/>
    <property type="match status" value="1"/>
</dbReference>
<evidence type="ECO:0000256" key="1">
    <source>
        <dbReference type="SAM" id="MobiDB-lite"/>
    </source>
</evidence>
<accession>A0A7S0DAG1</accession>
<sequence length="636" mass="69739">MASTAPPAKAEAAGAPPAVEAERANDAERVATADLRAERQKRLPSPWTPDEPFSTNARSDDARDEHLTVPSEERCTQLAARVLRATAELCGTPLSVTIAALVYLVVFYERPENTHVKDSPQDVVPACVLLASKIEEKPTRVSDVVNAMQRVLYPLRSDPLFLKTERARLAHAAADAARRENRAESGEPFAPAGIGAPAEPPSPKTRFTFLTKGEKATAEGGVDEKTVRVVAKSGDEKNADAPNDVAARLEPKETTARVLNAQTKSVSREEEEKPVTQKNQPPAPDSNPEALRSAYLRDEIARLKKKHPGLMPKSLYASALSRWRDAPTNPESAAWKTNTESRETVKDTENQTFPSRPERAEETNKPTRGKRVPASFSELETKTSLVKDKSENTRRGVHDEGLKNDGLQNAVDANFARSRPVIGDAYYETKNRVLRAEQGVLKAIDAEVNVVRVTSVLLNVARALNAPKSVTKLALVALTDFLFETTTNAARGLFFGSEKAEDDTSAETVPARTPLEFAGDVSAAAMSVAARLCGYALITDERGFARWTREREEKDCSAKEGSSSAEEARVGKRKRAFRDETRLDVSRGDTGRGDTCFPAPWWVEMEFDPKRVERVEKEMLRVLVRGAERSGAFLGE</sequence>
<feature type="compositionally biased region" description="Basic and acidic residues" evidence="1">
    <location>
        <begin position="266"/>
        <end position="275"/>
    </location>
</feature>
<organism evidence="2">
    <name type="scientific">Micromonas pusilla</name>
    <name type="common">Picoplanktonic green alga</name>
    <name type="synonym">Chromulina pusilla</name>
    <dbReference type="NCBI Taxonomy" id="38833"/>
    <lineage>
        <taxon>Eukaryota</taxon>
        <taxon>Viridiplantae</taxon>
        <taxon>Chlorophyta</taxon>
        <taxon>Mamiellophyceae</taxon>
        <taxon>Mamiellales</taxon>
        <taxon>Mamiellaceae</taxon>
        <taxon>Micromonas</taxon>
    </lineage>
</organism>
<dbReference type="GO" id="GO:0006357">
    <property type="term" value="P:regulation of transcription by RNA polymerase II"/>
    <property type="evidence" value="ECO:0007669"/>
    <property type="project" value="InterPro"/>
</dbReference>
<dbReference type="Gene3D" id="1.10.472.10">
    <property type="entry name" value="Cyclin-like"/>
    <property type="match status" value="1"/>
</dbReference>
<name>A0A7S0DAG1_MICPS</name>
<dbReference type="InterPro" id="IPR036915">
    <property type="entry name" value="Cyclin-like_sf"/>
</dbReference>
<protein>
    <recommendedName>
        <fullName evidence="3">Cyclin N-terminal domain-containing protein</fullName>
    </recommendedName>
</protein>
<reference evidence="2" key="1">
    <citation type="submission" date="2021-01" db="EMBL/GenBank/DDBJ databases">
        <authorList>
            <person name="Corre E."/>
            <person name="Pelletier E."/>
            <person name="Niang G."/>
            <person name="Scheremetjew M."/>
            <person name="Finn R."/>
            <person name="Kale V."/>
            <person name="Holt S."/>
            <person name="Cochrane G."/>
            <person name="Meng A."/>
            <person name="Brown T."/>
            <person name="Cohen L."/>
        </authorList>
    </citation>
    <scope>NUCLEOTIDE SEQUENCE</scope>
    <source>
        <strain evidence="2">CCAC1681</strain>
    </source>
</reference>
<dbReference type="AlphaFoldDB" id="A0A7S0DAG1"/>
<feature type="compositionally biased region" description="Basic and acidic residues" evidence="1">
    <location>
        <begin position="176"/>
        <end position="185"/>
    </location>
</feature>
<evidence type="ECO:0000313" key="2">
    <source>
        <dbReference type="EMBL" id="CAD8448726.1"/>
    </source>
</evidence>
<feature type="compositionally biased region" description="Low complexity" evidence="1">
    <location>
        <begin position="186"/>
        <end position="197"/>
    </location>
</feature>
<feature type="compositionally biased region" description="Basic and acidic residues" evidence="1">
    <location>
        <begin position="58"/>
        <end position="68"/>
    </location>
</feature>
<feature type="compositionally biased region" description="Basic and acidic residues" evidence="1">
    <location>
        <begin position="339"/>
        <end position="349"/>
    </location>
</feature>
<dbReference type="EMBL" id="HBEN01012916">
    <property type="protein sequence ID" value="CAD8448726.1"/>
    <property type="molecule type" value="Transcribed_RNA"/>
</dbReference>